<dbReference type="Pfam" id="PF00057">
    <property type="entry name" value="Ldl_recept_a"/>
    <property type="match status" value="1"/>
</dbReference>
<gene>
    <name evidence="3" type="ORF">MNOR_LOCUS12416</name>
</gene>
<keyword evidence="1 2" id="KW-1015">Disulfide bond</keyword>
<evidence type="ECO:0008006" key="5">
    <source>
        <dbReference type="Google" id="ProtNLM"/>
    </source>
</evidence>
<feature type="disulfide bond" evidence="2">
    <location>
        <begin position="101"/>
        <end position="113"/>
    </location>
</feature>
<dbReference type="CDD" id="cd00112">
    <property type="entry name" value="LDLa"/>
    <property type="match status" value="1"/>
</dbReference>
<dbReference type="EMBL" id="CAXKWB010006795">
    <property type="protein sequence ID" value="CAL4084423.1"/>
    <property type="molecule type" value="Genomic_DNA"/>
</dbReference>
<accession>A0AAV2QJ64</accession>
<organism evidence="3 4">
    <name type="scientific">Meganyctiphanes norvegica</name>
    <name type="common">Northern krill</name>
    <name type="synonym">Thysanopoda norvegica</name>
    <dbReference type="NCBI Taxonomy" id="48144"/>
    <lineage>
        <taxon>Eukaryota</taxon>
        <taxon>Metazoa</taxon>
        <taxon>Ecdysozoa</taxon>
        <taxon>Arthropoda</taxon>
        <taxon>Crustacea</taxon>
        <taxon>Multicrustacea</taxon>
        <taxon>Malacostraca</taxon>
        <taxon>Eumalacostraca</taxon>
        <taxon>Eucarida</taxon>
        <taxon>Euphausiacea</taxon>
        <taxon>Euphausiidae</taxon>
        <taxon>Meganyctiphanes</taxon>
    </lineage>
</organism>
<feature type="non-terminal residue" evidence="3">
    <location>
        <position position="346"/>
    </location>
</feature>
<sequence>MCLVSYHRESPGPKCPLELLCTELPLDILLSFARSTDGIESQSRARVLLRRAVGMFGLGPSRGELVVPPPQDSYFWSFLQPRGATLLLIFLILLKGCVLGCRLSEFTCGNYACIPADAFCDGTPDCDDRTDEPKDCSTCNRTFYGDAGRSYEVSVKRPRDMLTTFTCHLTFVADGKDYGDIVQIVIQDFKLGDFFSYNSGCPQGWMQISERDRPYSDGYWCGDGQGFNVYYSETSTVTITLKKFIPMDYIHFEGLMQSPFKFRLTYKTLRHRDATLRYGTQPKPKNRGELAPGSICDRIFQNCDERLCAVQSPNFPGLYPRHVTCHYLIRQTRYVPYARPLITITQ</sequence>
<evidence type="ECO:0000313" key="4">
    <source>
        <dbReference type="Proteomes" id="UP001497623"/>
    </source>
</evidence>
<feature type="disulfide bond" evidence="2">
    <location>
        <begin position="108"/>
        <end position="126"/>
    </location>
</feature>
<protein>
    <recommendedName>
        <fullName evidence="5">CUB domain-containing protein</fullName>
    </recommendedName>
</protein>
<dbReference type="InterPro" id="IPR053207">
    <property type="entry name" value="Non-NMDA_GluR_Accessory"/>
</dbReference>
<comment type="caution">
    <text evidence="2">Lacks conserved residue(s) required for the propagation of feature annotation.</text>
</comment>
<dbReference type="InterPro" id="IPR002172">
    <property type="entry name" value="LDrepeatLR_classA_rpt"/>
</dbReference>
<dbReference type="InterPro" id="IPR023415">
    <property type="entry name" value="LDLR_class-A_CS"/>
</dbReference>
<reference evidence="3 4" key="1">
    <citation type="submission" date="2024-05" db="EMBL/GenBank/DDBJ databases">
        <authorList>
            <person name="Wallberg A."/>
        </authorList>
    </citation>
    <scope>NUCLEOTIDE SEQUENCE [LARGE SCALE GENOMIC DNA]</scope>
</reference>
<evidence type="ECO:0000256" key="1">
    <source>
        <dbReference type="ARBA" id="ARBA00023157"/>
    </source>
</evidence>
<comment type="caution">
    <text evidence="3">The sequence shown here is derived from an EMBL/GenBank/DDBJ whole genome shotgun (WGS) entry which is preliminary data.</text>
</comment>
<dbReference type="PROSITE" id="PS01209">
    <property type="entry name" value="LDLRA_1"/>
    <property type="match status" value="1"/>
</dbReference>
<name>A0AAV2QJ64_MEGNR</name>
<dbReference type="PROSITE" id="PS50068">
    <property type="entry name" value="LDLRA_2"/>
    <property type="match status" value="1"/>
</dbReference>
<dbReference type="SUPFAM" id="SSF57424">
    <property type="entry name" value="LDL receptor-like module"/>
    <property type="match status" value="1"/>
</dbReference>
<keyword evidence="4" id="KW-1185">Reference proteome</keyword>
<dbReference type="AlphaFoldDB" id="A0AAV2QJ64"/>
<dbReference type="PANTHER" id="PTHR47537:SF3">
    <property type="entry name" value="CUB DOMAIN-CONTAINING PROTEIN"/>
    <property type="match status" value="1"/>
</dbReference>
<proteinExistence type="predicted"/>
<dbReference type="SMART" id="SM00192">
    <property type="entry name" value="LDLa"/>
    <property type="match status" value="1"/>
</dbReference>
<dbReference type="Gene3D" id="4.10.400.10">
    <property type="entry name" value="Low-density Lipoprotein Receptor"/>
    <property type="match status" value="1"/>
</dbReference>
<evidence type="ECO:0000313" key="3">
    <source>
        <dbReference type="EMBL" id="CAL4084423.1"/>
    </source>
</evidence>
<dbReference type="InterPro" id="IPR036055">
    <property type="entry name" value="LDL_receptor-like_sf"/>
</dbReference>
<dbReference type="PANTHER" id="PTHR47537">
    <property type="entry name" value="CUBILIN"/>
    <property type="match status" value="1"/>
</dbReference>
<dbReference type="Proteomes" id="UP001497623">
    <property type="component" value="Unassembled WGS sequence"/>
</dbReference>
<evidence type="ECO:0000256" key="2">
    <source>
        <dbReference type="PROSITE-ProRule" id="PRU00124"/>
    </source>
</evidence>
<dbReference type="GO" id="GO:0005886">
    <property type="term" value="C:plasma membrane"/>
    <property type="evidence" value="ECO:0007669"/>
    <property type="project" value="TreeGrafter"/>
</dbReference>